<dbReference type="InterPro" id="IPR041516">
    <property type="entry name" value="LACTB2_WH"/>
</dbReference>
<name>A0A1I4SD78_9HYPH</name>
<dbReference type="SUPFAM" id="SSF56281">
    <property type="entry name" value="Metallo-hydrolase/oxidoreductase"/>
    <property type="match status" value="1"/>
</dbReference>
<accession>A0A1I4SD78</accession>
<dbReference type="PANTHER" id="PTHR23131">
    <property type="entry name" value="ENDORIBONUCLEASE LACTB2"/>
    <property type="match status" value="1"/>
</dbReference>
<dbReference type="InterPro" id="IPR036866">
    <property type="entry name" value="RibonucZ/Hydroxyglut_hydro"/>
</dbReference>
<dbReference type="Gene3D" id="3.60.15.10">
    <property type="entry name" value="Ribonuclease Z/Hydroxyacylglutathione hydrolase-like"/>
    <property type="match status" value="1"/>
</dbReference>
<dbReference type="RefSeq" id="WP_101289606.1">
    <property type="nucleotide sequence ID" value="NZ_FOUQ01000003.1"/>
</dbReference>
<dbReference type="AlphaFoldDB" id="A0A1I4SD78"/>
<evidence type="ECO:0000259" key="1">
    <source>
        <dbReference type="SMART" id="SM00849"/>
    </source>
</evidence>
<dbReference type="Pfam" id="PF00753">
    <property type="entry name" value="Lactamase_B"/>
    <property type="match status" value="1"/>
</dbReference>
<dbReference type="Proteomes" id="UP000233491">
    <property type="component" value="Unassembled WGS sequence"/>
</dbReference>
<dbReference type="GO" id="GO:0016787">
    <property type="term" value="F:hydrolase activity"/>
    <property type="evidence" value="ECO:0007669"/>
    <property type="project" value="UniProtKB-KW"/>
</dbReference>
<protein>
    <submittedName>
        <fullName evidence="2">MBL fold metallo-hydrolase</fullName>
    </submittedName>
</protein>
<dbReference type="Pfam" id="PF17778">
    <property type="entry name" value="WHD_BLACT"/>
    <property type="match status" value="1"/>
</dbReference>
<dbReference type="SMART" id="SM00849">
    <property type="entry name" value="Lactamase_B"/>
    <property type="match status" value="1"/>
</dbReference>
<dbReference type="InterPro" id="IPR001279">
    <property type="entry name" value="Metallo-B-lactamas"/>
</dbReference>
<comment type="caution">
    <text evidence="2">The sequence shown here is derived from an EMBL/GenBank/DDBJ whole genome shotgun (WGS) entry which is preliminary data.</text>
</comment>
<dbReference type="OrthoDB" id="9788263at2"/>
<dbReference type="CDD" id="cd16278">
    <property type="entry name" value="metallo-hydrolase-like_MBL-fold"/>
    <property type="match status" value="1"/>
</dbReference>
<dbReference type="Gene3D" id="1.10.10.10">
    <property type="entry name" value="Winged helix-like DNA-binding domain superfamily/Winged helix DNA-binding domain"/>
    <property type="match status" value="1"/>
</dbReference>
<dbReference type="InterPro" id="IPR050662">
    <property type="entry name" value="Sec-metab_biosynth-thioest"/>
</dbReference>
<keyword evidence="3" id="KW-1185">Reference proteome</keyword>
<evidence type="ECO:0000313" key="2">
    <source>
        <dbReference type="EMBL" id="PKR88858.1"/>
    </source>
</evidence>
<feature type="domain" description="Metallo-beta-lactamase" evidence="1">
    <location>
        <begin position="38"/>
        <end position="197"/>
    </location>
</feature>
<dbReference type="InterPro" id="IPR036388">
    <property type="entry name" value="WH-like_DNA-bd_sf"/>
</dbReference>
<proteinExistence type="predicted"/>
<gene>
    <name evidence="2" type="ORF">CXZ10_12105</name>
</gene>
<sequence>MSDDEIPEFMPTYGVAEKIAEGVRRLTARNGGPLTFRGTNCYLLGEHEVTVIDPGPDDESHVSDLLAAVGAPIRRIVVTHDHADHAGAARRLSELTGAEVIGAAPSPARPFYTPDRVLADGDTVATEPGGLRAIATPGHTANHLCYDLADSGLLFSGDHVMGWSTSVVVPPDGRMADYMASLDRLAAIGPRTYLPGHGDEVIDGLARVAELKRHREAREAAILRALDGGDRTVEDIVAAVYIGLDPSLAAAAALSVAAHADWLEERGLVRKVADRLSRL</sequence>
<dbReference type="EMBL" id="PJNW01000009">
    <property type="protein sequence ID" value="PKR88858.1"/>
    <property type="molecule type" value="Genomic_DNA"/>
</dbReference>
<organism evidence="2 3">
    <name type="scientific">Pleomorphomonas diazotrophica</name>
    <dbReference type="NCBI Taxonomy" id="1166257"/>
    <lineage>
        <taxon>Bacteria</taxon>
        <taxon>Pseudomonadati</taxon>
        <taxon>Pseudomonadota</taxon>
        <taxon>Alphaproteobacteria</taxon>
        <taxon>Hyphomicrobiales</taxon>
        <taxon>Pleomorphomonadaceae</taxon>
        <taxon>Pleomorphomonas</taxon>
    </lineage>
</organism>
<dbReference type="PANTHER" id="PTHR23131:SF0">
    <property type="entry name" value="ENDORIBONUCLEASE LACTB2"/>
    <property type="match status" value="1"/>
</dbReference>
<keyword evidence="2" id="KW-0378">Hydrolase</keyword>
<reference evidence="2 3" key="1">
    <citation type="submission" date="2017-12" db="EMBL/GenBank/DDBJ databases">
        <title>Anaerobic carbon monoxide metabolism by Pleomorphomonas carboxyditropha sp. nov., a new mesophilic hydrogenogenic carboxidotroph.</title>
        <authorList>
            <person name="Esquivel-Elizondo S."/>
            <person name="Krajmalnik-Brown R."/>
        </authorList>
    </citation>
    <scope>NUCLEOTIDE SEQUENCE [LARGE SCALE GENOMIC DNA]</scope>
    <source>
        <strain evidence="2 3">R5-392</strain>
    </source>
</reference>
<evidence type="ECO:0000313" key="3">
    <source>
        <dbReference type="Proteomes" id="UP000233491"/>
    </source>
</evidence>